<accession>A0AAD9Y2T8</accession>
<reference evidence="5" key="1">
    <citation type="submission" date="2023-02" db="EMBL/GenBank/DDBJ databases">
        <title>Colletotrichum kahawae CIFC_Que2 genome sequencing and assembly.</title>
        <authorList>
            <person name="Baroncelli R."/>
        </authorList>
    </citation>
    <scope>NUCLEOTIDE SEQUENCE</scope>
    <source>
        <strain evidence="5">CIFC_Que2</strain>
    </source>
</reference>
<name>A0AAD9Y2T8_COLKA</name>
<dbReference type="Gene3D" id="3.40.50.300">
    <property type="entry name" value="P-loop containing nucleotide triphosphate hydrolases"/>
    <property type="match status" value="1"/>
</dbReference>
<evidence type="ECO:0000256" key="1">
    <source>
        <dbReference type="PROSITE-ProRule" id="PRU00042"/>
    </source>
</evidence>
<evidence type="ECO:0000256" key="2">
    <source>
        <dbReference type="SAM" id="Coils"/>
    </source>
</evidence>
<keyword evidence="2" id="KW-0175">Coiled coil</keyword>
<dbReference type="Pfam" id="PF25000">
    <property type="entry name" value="DUF7779"/>
    <property type="match status" value="1"/>
</dbReference>
<feature type="region of interest" description="Disordered" evidence="3">
    <location>
        <begin position="554"/>
        <end position="590"/>
    </location>
</feature>
<dbReference type="SUPFAM" id="SSF52540">
    <property type="entry name" value="P-loop containing nucleoside triphosphate hydrolases"/>
    <property type="match status" value="1"/>
</dbReference>
<feature type="region of interest" description="Disordered" evidence="3">
    <location>
        <begin position="167"/>
        <end position="195"/>
    </location>
</feature>
<protein>
    <recommendedName>
        <fullName evidence="4">C2H2-type domain-containing protein</fullName>
    </recommendedName>
</protein>
<organism evidence="5 6">
    <name type="scientific">Colletotrichum kahawae</name>
    <name type="common">Coffee berry disease fungus</name>
    <dbReference type="NCBI Taxonomy" id="34407"/>
    <lineage>
        <taxon>Eukaryota</taxon>
        <taxon>Fungi</taxon>
        <taxon>Dikarya</taxon>
        <taxon>Ascomycota</taxon>
        <taxon>Pezizomycotina</taxon>
        <taxon>Sordariomycetes</taxon>
        <taxon>Hypocreomycetidae</taxon>
        <taxon>Glomerellales</taxon>
        <taxon>Glomerellaceae</taxon>
        <taxon>Colletotrichum</taxon>
        <taxon>Colletotrichum gloeosporioides species complex</taxon>
    </lineage>
</organism>
<dbReference type="Gene3D" id="1.25.40.10">
    <property type="entry name" value="Tetratricopeptide repeat domain"/>
    <property type="match status" value="1"/>
</dbReference>
<keyword evidence="6" id="KW-1185">Reference proteome</keyword>
<dbReference type="PROSITE" id="PS00028">
    <property type="entry name" value="ZINC_FINGER_C2H2_1"/>
    <property type="match status" value="1"/>
</dbReference>
<gene>
    <name evidence="5" type="ORF">CKAH01_08622</name>
</gene>
<proteinExistence type="predicted"/>
<feature type="compositionally biased region" description="Polar residues" evidence="3">
    <location>
        <begin position="301"/>
        <end position="313"/>
    </location>
</feature>
<dbReference type="SUPFAM" id="SSF48452">
    <property type="entry name" value="TPR-like"/>
    <property type="match status" value="1"/>
</dbReference>
<dbReference type="PANTHER" id="PTHR35391">
    <property type="entry name" value="C2H2-TYPE DOMAIN-CONTAINING PROTEIN-RELATED"/>
    <property type="match status" value="1"/>
</dbReference>
<dbReference type="PANTHER" id="PTHR35391:SF5">
    <property type="entry name" value="DUF6590 DOMAIN-CONTAINING PROTEIN"/>
    <property type="match status" value="1"/>
</dbReference>
<feature type="region of interest" description="Disordered" evidence="3">
    <location>
        <begin position="513"/>
        <end position="533"/>
    </location>
</feature>
<evidence type="ECO:0000313" key="5">
    <source>
        <dbReference type="EMBL" id="KAK2732801.1"/>
    </source>
</evidence>
<keyword evidence="1" id="KW-0863">Zinc-finger</keyword>
<feature type="compositionally biased region" description="Polar residues" evidence="3">
    <location>
        <begin position="179"/>
        <end position="191"/>
    </location>
</feature>
<evidence type="ECO:0000259" key="4">
    <source>
        <dbReference type="PROSITE" id="PS50157"/>
    </source>
</evidence>
<feature type="region of interest" description="Disordered" evidence="3">
    <location>
        <begin position="230"/>
        <end position="250"/>
    </location>
</feature>
<keyword evidence="1" id="KW-0862">Zinc</keyword>
<dbReference type="InterPro" id="IPR011990">
    <property type="entry name" value="TPR-like_helical_dom_sf"/>
</dbReference>
<dbReference type="InterPro" id="IPR056681">
    <property type="entry name" value="DUF7779"/>
</dbReference>
<feature type="region of interest" description="Disordered" evidence="3">
    <location>
        <begin position="266"/>
        <end position="313"/>
    </location>
</feature>
<dbReference type="Pfam" id="PF00931">
    <property type="entry name" value="NB-ARC"/>
    <property type="match status" value="1"/>
</dbReference>
<dbReference type="InterPro" id="IPR002182">
    <property type="entry name" value="NB-ARC"/>
</dbReference>
<dbReference type="Proteomes" id="UP001281614">
    <property type="component" value="Unassembled WGS sequence"/>
</dbReference>
<feature type="compositionally biased region" description="Basic and acidic residues" evidence="3">
    <location>
        <begin position="270"/>
        <end position="300"/>
    </location>
</feature>
<sequence>MHRGKDRNVGFGSKAAIAAKFDECLDKMTQLCVACTNLKQVYFDIDIDLAQQILSSLKAWGSEIGASTPSLDRRLRFNESLRDQTVDVLASMHGALQEGIIFLETDTSYQSHDTDAPVFNDMVDEYIDPMTRSQASIHRSVSAEILEILGDLDYGLKQLESLNSALRESPPTDIDRRSCSSSVSNETNDGSPQEHLELTTSMFPDASSTLIERLGRASWRRQLSLNIIRERKSTNQAGRSKRSTIGPKKAPRYDVAVDAFNFQRPALKTGSDHTPHSIPRIDESLNDSSRPDEHESDDSHPSPTIFTSKPSSVFSRAQLSRTASYTSYAHSTSQKPEASSTTHENRQQLLKVPQIPKLLDSKSLLCPFCGFELDIDKQVNTVDAWEEHVFEDLFTYLCTFEKCNWPDKTYGGRGEWHQHELRNHLIPKVWSCESCKSEFGSRDDFKTHLLSFHSDEFSVEEASEMVSFLRPVSSRKSLCRERCPLCPSPLDSTQIKEHIAEHLEQLALRSVYRDESTEDDESDELMSQSASDNMSERGYKLRFLQAFADEQITNLGQIPRPAEITDQDDLRDESDDEASEHGSVRASGLGDSARHWRVQKLMRSNVASNHHHTFDPSSSNRRRSSDTDSTLRFPVIETRTFPKDDGFKGREKELANLYKILSEPGRVYVLSAEGGMGKTALAVEFTYRYEQSFEYIFWVQAETPVGASETFNQIAMSLALAPSGTDQETLTKLGREFLESTKARWLMILDNVDKWDHIDSFIPMKTSVTMGSILITTRHQGLTAPSRPINYYRRTLEELTDSEGRDLLLHGLPQELQPATRSMKDPEFKAAGDLASLAGLPLIIVLITGYMRAMNCQPSEFSSYWDAWWVDNNPHTRAEDRKTSNDKLESIMKISVNDLSSDSSKVLRIMSFLDSDGVQKELLTLEKSQQGPNYLQPWRLGAILRELVAKHFLTEQNHNGKQTYIVHRSVQARILRELHQKSHQAVELFKLTVDLVRRRLPRPSLETPGSQKWNQFKQYLPHIATLQRIYSDQNTLVTVAPFLELAELFKDGGVLLWQRFLRNDAMRLLMTAERILDQLETSHEDLKAEIHVTMNLLLQYLGISRRREISDRAQKILEFHRRRTAQREQTGEITDGDKVKLINANADYANSMLQCNDFRKAEPIYKDCRQTLLKITSEEKDPFAFAKLTHHLAYCSMYRHDFASAEQLGRKSVDLIKNVGDEHLVLRFQFDLACIMLQGGDHSGALDLHERILADRVRVHGKDSYFTLQSQYAVGAIYSYMQRWDQAELQISSALGKAEGKPGKSVWPDAAVARSKFHLSLILTARNGGRPPEEAQTLARESKDVLSRLLVYDDIQGVTEEDTGALFDHLQPVFGGRWTGTRLLKYVS</sequence>
<dbReference type="PROSITE" id="PS50157">
    <property type="entry name" value="ZINC_FINGER_C2H2_2"/>
    <property type="match status" value="1"/>
</dbReference>
<feature type="coiled-coil region" evidence="2">
    <location>
        <begin position="1062"/>
        <end position="1096"/>
    </location>
</feature>
<keyword evidence="1" id="KW-0479">Metal-binding</keyword>
<evidence type="ECO:0000313" key="6">
    <source>
        <dbReference type="Proteomes" id="UP001281614"/>
    </source>
</evidence>
<feature type="compositionally biased region" description="Acidic residues" evidence="3">
    <location>
        <begin position="565"/>
        <end position="578"/>
    </location>
</feature>
<feature type="domain" description="C2H2-type" evidence="4">
    <location>
        <begin position="430"/>
        <end position="458"/>
    </location>
</feature>
<feature type="region of interest" description="Disordered" evidence="3">
    <location>
        <begin position="607"/>
        <end position="629"/>
    </location>
</feature>
<dbReference type="InterPro" id="IPR013087">
    <property type="entry name" value="Znf_C2H2_type"/>
</dbReference>
<comment type="caution">
    <text evidence="5">The sequence shown here is derived from an EMBL/GenBank/DDBJ whole genome shotgun (WGS) entry which is preliminary data.</text>
</comment>
<evidence type="ECO:0000256" key="3">
    <source>
        <dbReference type="SAM" id="MobiDB-lite"/>
    </source>
</evidence>
<dbReference type="InterPro" id="IPR027417">
    <property type="entry name" value="P-loop_NTPase"/>
</dbReference>
<dbReference type="GO" id="GO:0008270">
    <property type="term" value="F:zinc ion binding"/>
    <property type="evidence" value="ECO:0007669"/>
    <property type="project" value="UniProtKB-KW"/>
</dbReference>
<dbReference type="EMBL" id="VYYT01000532">
    <property type="protein sequence ID" value="KAK2732801.1"/>
    <property type="molecule type" value="Genomic_DNA"/>
</dbReference>
<feature type="region of interest" description="Disordered" evidence="3">
    <location>
        <begin position="325"/>
        <end position="346"/>
    </location>
</feature>
<dbReference type="SMART" id="SM00355">
    <property type="entry name" value="ZnF_C2H2"/>
    <property type="match status" value="3"/>
</dbReference>